<dbReference type="Proteomes" id="UP000294847">
    <property type="component" value="Chromosome 2"/>
</dbReference>
<organism evidence="3 4">
    <name type="scientific">Pyricularia oryzae</name>
    <name type="common">Rice blast fungus</name>
    <name type="synonym">Magnaporthe oryzae</name>
    <dbReference type="NCBI Taxonomy" id="318829"/>
    <lineage>
        <taxon>Eukaryota</taxon>
        <taxon>Fungi</taxon>
        <taxon>Dikarya</taxon>
        <taxon>Ascomycota</taxon>
        <taxon>Pezizomycotina</taxon>
        <taxon>Sordariomycetes</taxon>
        <taxon>Sordariomycetidae</taxon>
        <taxon>Magnaporthales</taxon>
        <taxon>Pyriculariaceae</taxon>
        <taxon>Pyricularia</taxon>
    </lineage>
</organism>
<name>A0A4P7MYK7_PYROR</name>
<dbReference type="EMBL" id="CP034205">
    <property type="protein sequence ID" value="QBZ55117.1"/>
    <property type="molecule type" value="Genomic_DNA"/>
</dbReference>
<gene>
    <name evidence="3" type="ORF">PoMZ_00009</name>
</gene>
<evidence type="ECO:0000313" key="3">
    <source>
        <dbReference type="EMBL" id="QBZ55117.1"/>
    </source>
</evidence>
<evidence type="ECO:0000256" key="2">
    <source>
        <dbReference type="SAM" id="SignalP"/>
    </source>
</evidence>
<keyword evidence="2" id="KW-0732">Signal</keyword>
<feature type="compositionally biased region" description="Polar residues" evidence="1">
    <location>
        <begin position="60"/>
        <end position="70"/>
    </location>
</feature>
<dbReference type="AlphaFoldDB" id="A0A4P7MYK7"/>
<reference evidence="3 4" key="1">
    <citation type="journal article" date="2019" name="Mol. Biol. Evol.">
        <title>Blast fungal genomes show frequent chromosomal changes, gene gains and losses, and effector gene turnover.</title>
        <authorList>
            <person name="Gomez Luciano L.B."/>
            <person name="Jason Tsai I."/>
            <person name="Chuma I."/>
            <person name="Tosa Y."/>
            <person name="Chen Y.H."/>
            <person name="Li J.Y."/>
            <person name="Li M.Y."/>
            <person name="Jade Lu M.Y."/>
            <person name="Nakayashiki H."/>
            <person name="Li W.H."/>
        </authorList>
    </citation>
    <scope>NUCLEOTIDE SEQUENCE [LARGE SCALE GENOMIC DNA]</scope>
    <source>
        <strain evidence="3">MZ5-1-6</strain>
    </source>
</reference>
<accession>A0A4P7MYK7</accession>
<feature type="region of interest" description="Disordered" evidence="1">
    <location>
        <begin position="40"/>
        <end position="73"/>
    </location>
</feature>
<protein>
    <submittedName>
        <fullName evidence="3">Uncharacterized protein</fullName>
    </submittedName>
</protein>
<feature type="compositionally biased region" description="Polar residues" evidence="1">
    <location>
        <begin position="40"/>
        <end position="52"/>
    </location>
</feature>
<evidence type="ECO:0000313" key="4">
    <source>
        <dbReference type="Proteomes" id="UP000294847"/>
    </source>
</evidence>
<evidence type="ECO:0000256" key="1">
    <source>
        <dbReference type="SAM" id="MobiDB-lite"/>
    </source>
</evidence>
<sequence>MQFKTALAIATLLQMAFAAPATHAGVEDRAAIGSNVGDLSQSEFVPKSSSAPDSHACKQPQYNVQKGSRTLTKRSGRPIVKAVAAGAVLCDAYARSQYGSSPPRDNANSE</sequence>
<feature type="chain" id="PRO_5020339812" evidence="2">
    <location>
        <begin position="19"/>
        <end position="110"/>
    </location>
</feature>
<feature type="signal peptide" evidence="2">
    <location>
        <begin position="1"/>
        <end position="18"/>
    </location>
</feature>
<proteinExistence type="predicted"/>